<evidence type="ECO:0000256" key="15">
    <source>
        <dbReference type="ARBA" id="ARBA00023163"/>
    </source>
</evidence>
<keyword evidence="14" id="KW-0805">Transcription regulation</keyword>
<proteinExistence type="inferred from homology"/>
<dbReference type="Pfam" id="PF04857">
    <property type="entry name" value="CAF1"/>
    <property type="match status" value="1"/>
</dbReference>
<keyword evidence="10" id="KW-0479">Metal-binding</keyword>
<evidence type="ECO:0000256" key="10">
    <source>
        <dbReference type="ARBA" id="ARBA00022723"/>
    </source>
</evidence>
<evidence type="ECO:0000256" key="9">
    <source>
        <dbReference type="ARBA" id="ARBA00022722"/>
    </source>
</evidence>
<evidence type="ECO:0000256" key="16">
    <source>
        <dbReference type="ARBA" id="ARBA00023242"/>
    </source>
</evidence>
<dbReference type="GO" id="GO:0005737">
    <property type="term" value="C:cytoplasm"/>
    <property type="evidence" value="ECO:0007669"/>
    <property type="project" value="UniProtKB-SubCell"/>
</dbReference>
<accession>A0AAV2F9I8</accession>
<dbReference type="InterPro" id="IPR012337">
    <property type="entry name" value="RNaseH-like_sf"/>
</dbReference>
<comment type="similarity">
    <text evidence="5">Belongs to the CAF1 family.</text>
</comment>
<dbReference type="GO" id="GO:0046872">
    <property type="term" value="F:metal ion binding"/>
    <property type="evidence" value="ECO:0007669"/>
    <property type="project" value="UniProtKB-KW"/>
</dbReference>
<keyword evidence="20" id="KW-1185">Reference proteome</keyword>
<keyword evidence="12" id="KW-0269">Exonuclease</keyword>
<protein>
    <recommendedName>
        <fullName evidence="7">poly(A)-specific ribonuclease</fullName>
        <ecNumber evidence="7">3.1.13.4</ecNumber>
    </recommendedName>
</protein>
<dbReference type="GO" id="GO:0030014">
    <property type="term" value="C:CCR4-NOT complex"/>
    <property type="evidence" value="ECO:0007669"/>
    <property type="project" value="InterPro"/>
</dbReference>
<evidence type="ECO:0000256" key="4">
    <source>
        <dbReference type="ARBA" id="ARBA00004496"/>
    </source>
</evidence>
<dbReference type="GO" id="GO:0003723">
    <property type="term" value="F:RNA binding"/>
    <property type="evidence" value="ECO:0007669"/>
    <property type="project" value="UniProtKB-KW"/>
</dbReference>
<evidence type="ECO:0000256" key="6">
    <source>
        <dbReference type="ARBA" id="ARBA00011757"/>
    </source>
</evidence>
<comment type="function">
    <text evidence="17">Ubiquitous transcription factor required for a diverse set of processes. It is a component of the CCR4 complex involved in the control of gene expression.</text>
</comment>
<reference evidence="19 20" key="1">
    <citation type="submission" date="2024-04" db="EMBL/GenBank/DDBJ databases">
        <authorList>
            <person name="Fracassetti M."/>
        </authorList>
    </citation>
    <scope>NUCLEOTIDE SEQUENCE [LARGE SCALE GENOMIC DNA]</scope>
</reference>
<dbReference type="GO" id="GO:0005634">
    <property type="term" value="C:nucleus"/>
    <property type="evidence" value="ECO:0007669"/>
    <property type="project" value="UniProtKB-SubCell"/>
</dbReference>
<dbReference type="AlphaFoldDB" id="A0AAV2F9I8"/>
<evidence type="ECO:0000256" key="3">
    <source>
        <dbReference type="ARBA" id="ARBA00004123"/>
    </source>
</evidence>
<evidence type="ECO:0000256" key="17">
    <source>
        <dbReference type="ARBA" id="ARBA00025148"/>
    </source>
</evidence>
<dbReference type="PANTHER" id="PTHR10797">
    <property type="entry name" value="CCR4-NOT TRANSCRIPTION COMPLEX SUBUNIT"/>
    <property type="match status" value="1"/>
</dbReference>
<dbReference type="EMBL" id="OZ034819">
    <property type="protein sequence ID" value="CAL1394916.1"/>
    <property type="molecule type" value="Genomic_DNA"/>
</dbReference>
<keyword evidence="8" id="KW-0963">Cytoplasm</keyword>
<evidence type="ECO:0000313" key="19">
    <source>
        <dbReference type="EMBL" id="CAL1394916.1"/>
    </source>
</evidence>
<evidence type="ECO:0000256" key="5">
    <source>
        <dbReference type="ARBA" id="ARBA00008372"/>
    </source>
</evidence>
<name>A0AAV2F9I8_9ROSI</name>
<feature type="region of interest" description="Disordered" evidence="18">
    <location>
        <begin position="1"/>
        <end position="22"/>
    </location>
</feature>
<comment type="subcellular location">
    <subcellularLocation>
        <location evidence="4">Cytoplasm</location>
    </subcellularLocation>
    <subcellularLocation>
        <location evidence="3">Nucleus</location>
    </subcellularLocation>
</comment>
<dbReference type="Gene3D" id="3.30.420.10">
    <property type="entry name" value="Ribonuclease H-like superfamily/Ribonuclease H"/>
    <property type="match status" value="1"/>
</dbReference>
<evidence type="ECO:0000256" key="18">
    <source>
        <dbReference type="SAM" id="MobiDB-lite"/>
    </source>
</evidence>
<evidence type="ECO:0000256" key="12">
    <source>
        <dbReference type="ARBA" id="ARBA00022839"/>
    </source>
</evidence>
<comment type="catalytic activity">
    <reaction evidence="1">
        <text>Exonucleolytic cleavage of poly(A) to 5'-AMP.</text>
        <dbReference type="EC" id="3.1.13.4"/>
    </reaction>
</comment>
<dbReference type="EC" id="3.1.13.4" evidence="7"/>
<keyword evidence="9" id="KW-0540">Nuclease</keyword>
<gene>
    <name evidence="19" type="ORF">LTRI10_LOCUS35386</name>
</gene>
<keyword evidence="13" id="KW-0694">RNA-binding</keyword>
<evidence type="ECO:0000313" key="20">
    <source>
        <dbReference type="Proteomes" id="UP001497516"/>
    </source>
</evidence>
<dbReference type="SUPFAM" id="SSF53098">
    <property type="entry name" value="Ribonuclease H-like"/>
    <property type="match status" value="1"/>
</dbReference>
<evidence type="ECO:0000256" key="14">
    <source>
        <dbReference type="ARBA" id="ARBA00023015"/>
    </source>
</evidence>
<dbReference type="GO" id="GO:0004535">
    <property type="term" value="F:poly(A)-specific ribonuclease activity"/>
    <property type="evidence" value="ECO:0007669"/>
    <property type="project" value="UniProtKB-EC"/>
</dbReference>
<dbReference type="InterPro" id="IPR039637">
    <property type="entry name" value="CNOT7/CNOT8/Pop2"/>
</dbReference>
<dbReference type="Proteomes" id="UP001497516">
    <property type="component" value="Chromosome 6"/>
</dbReference>
<evidence type="ECO:0000256" key="8">
    <source>
        <dbReference type="ARBA" id="ARBA00022490"/>
    </source>
</evidence>
<evidence type="ECO:0000256" key="1">
    <source>
        <dbReference type="ARBA" id="ARBA00001663"/>
    </source>
</evidence>
<evidence type="ECO:0000256" key="11">
    <source>
        <dbReference type="ARBA" id="ARBA00022801"/>
    </source>
</evidence>
<keyword evidence="15" id="KW-0804">Transcription</keyword>
<sequence length="303" mass="34303">MADVADDESLSSSPPPFHSPSRQVMASYRRPVVIRSVWADNLELEFALIRTVVEDYPLISMDTEFPGVVMRPPGVEQSYRLQDPTARYASLKANVDMLKLIQVGLTIADREGNLPDLGTGITFFIWEFNFKDFDVTRDSHAHDSVDLLRRQGIDFEKNTKDGIEAVKFAEVMISSGLVLNDSVSWVTFHSAYDFGYLVKCLTQRPLPDRLTEFLDIVRMLFGDRVYDIKHLMRFVANLFGGLDRTCKTLGVERVTGKSHQAGSDSLATLHAFQKMREKHFNNREDGAVEKYANVLYGLELLPS</sequence>
<dbReference type="InterPro" id="IPR006941">
    <property type="entry name" value="RNase_CAF1"/>
</dbReference>
<organism evidence="19 20">
    <name type="scientific">Linum trigynum</name>
    <dbReference type="NCBI Taxonomy" id="586398"/>
    <lineage>
        <taxon>Eukaryota</taxon>
        <taxon>Viridiplantae</taxon>
        <taxon>Streptophyta</taxon>
        <taxon>Embryophyta</taxon>
        <taxon>Tracheophyta</taxon>
        <taxon>Spermatophyta</taxon>
        <taxon>Magnoliopsida</taxon>
        <taxon>eudicotyledons</taxon>
        <taxon>Gunneridae</taxon>
        <taxon>Pentapetalae</taxon>
        <taxon>rosids</taxon>
        <taxon>fabids</taxon>
        <taxon>Malpighiales</taxon>
        <taxon>Linaceae</taxon>
        <taxon>Linum</taxon>
    </lineage>
</organism>
<keyword evidence="11" id="KW-0378">Hydrolase</keyword>
<evidence type="ECO:0000256" key="7">
    <source>
        <dbReference type="ARBA" id="ARBA00012161"/>
    </source>
</evidence>
<dbReference type="InterPro" id="IPR036397">
    <property type="entry name" value="RNaseH_sf"/>
</dbReference>
<comment type="subunit">
    <text evidence="6">Component of the CCR4-NOT complex, at least composed of CRR4 and CAF1 proteins.</text>
</comment>
<evidence type="ECO:0000256" key="13">
    <source>
        <dbReference type="ARBA" id="ARBA00022884"/>
    </source>
</evidence>
<evidence type="ECO:0000256" key="2">
    <source>
        <dbReference type="ARBA" id="ARBA00001968"/>
    </source>
</evidence>
<comment type="cofactor">
    <cofactor evidence="2">
        <name>a divalent metal cation</name>
        <dbReference type="ChEBI" id="CHEBI:60240"/>
    </cofactor>
</comment>
<keyword evidence="16" id="KW-0539">Nucleus</keyword>